<evidence type="ECO:0000313" key="2">
    <source>
        <dbReference type="EMBL" id="ERN07001.1"/>
    </source>
</evidence>
<feature type="region of interest" description="Disordered" evidence="1">
    <location>
        <begin position="86"/>
        <end position="105"/>
    </location>
</feature>
<protein>
    <submittedName>
        <fullName evidence="2">Uncharacterized protein</fullName>
    </submittedName>
</protein>
<evidence type="ECO:0000313" key="3">
    <source>
        <dbReference type="Proteomes" id="UP000017836"/>
    </source>
</evidence>
<reference evidence="3" key="1">
    <citation type="journal article" date="2013" name="Science">
        <title>The Amborella genome and the evolution of flowering plants.</title>
        <authorList>
            <consortium name="Amborella Genome Project"/>
        </authorList>
    </citation>
    <scope>NUCLEOTIDE SEQUENCE [LARGE SCALE GENOMIC DNA]</scope>
</reference>
<sequence length="124" mass="14799">MCQFRFYQSYVADQARFDIRSFIPLRLFSYSMLQPAMMQCRACSSSKKERLVKKELLECTTMYECWWEHASPTPFLPLLLDEDRRREKTTPPASPRRPKRLAELEPASVEEAKEMMARLLEWIE</sequence>
<proteinExistence type="predicted"/>
<name>W1PH94_AMBTC</name>
<dbReference type="Proteomes" id="UP000017836">
    <property type="component" value="Unassembled WGS sequence"/>
</dbReference>
<organism evidence="2 3">
    <name type="scientific">Amborella trichopoda</name>
    <dbReference type="NCBI Taxonomy" id="13333"/>
    <lineage>
        <taxon>Eukaryota</taxon>
        <taxon>Viridiplantae</taxon>
        <taxon>Streptophyta</taxon>
        <taxon>Embryophyta</taxon>
        <taxon>Tracheophyta</taxon>
        <taxon>Spermatophyta</taxon>
        <taxon>Magnoliopsida</taxon>
        <taxon>Amborellales</taxon>
        <taxon>Amborellaceae</taxon>
        <taxon>Amborella</taxon>
    </lineage>
</organism>
<dbReference type="EMBL" id="KI393843">
    <property type="protein sequence ID" value="ERN07001.1"/>
    <property type="molecule type" value="Genomic_DNA"/>
</dbReference>
<keyword evidence="3" id="KW-1185">Reference proteome</keyword>
<dbReference type="AlphaFoldDB" id="W1PH94"/>
<evidence type="ECO:0000256" key="1">
    <source>
        <dbReference type="SAM" id="MobiDB-lite"/>
    </source>
</evidence>
<feature type="non-terminal residue" evidence="2">
    <location>
        <position position="124"/>
    </location>
</feature>
<dbReference type="Gramene" id="ERN07001">
    <property type="protein sequence ID" value="ERN07001"/>
    <property type="gene ID" value="AMTR_s00141p00064230"/>
</dbReference>
<dbReference type="HOGENOM" id="CLU_2009764_0_0_1"/>
<gene>
    <name evidence="2" type="ORF">AMTR_s00141p00064230</name>
</gene>
<accession>W1PH94</accession>